<gene>
    <name evidence="3" type="ORF">GA0061105_1089</name>
</gene>
<dbReference type="EMBL" id="FMAJ01000008">
    <property type="protein sequence ID" value="SCB59653.1"/>
    <property type="molecule type" value="Genomic_DNA"/>
</dbReference>
<dbReference type="InterPro" id="IPR001296">
    <property type="entry name" value="Glyco_trans_1"/>
</dbReference>
<dbReference type="AlphaFoldDB" id="A0A1C3Y5G6"/>
<accession>A0A1C3Y5G6</accession>
<evidence type="ECO:0000259" key="1">
    <source>
        <dbReference type="Pfam" id="PF00534"/>
    </source>
</evidence>
<sequence length="995" mass="111746">MSSLTLPKISIITPSLNQGRFLQDCIDSIRAQNWANCEHIIIDGGSTDQTIDIIRQNEKWLTSFVSERDNGAADAINKGIRRSSGDIIAWLNADDFYLPGAFRTVADAFSNDPCASFWFGNGIRVDERGVEKAAFNSSSVRYDRRALIEGLDYILQPAAFINRQVLNEVGFLDASLRWSFDWDLWLRLGAHSQPSVIDAQLAASREWEETLTSNGGFRRAEELRLLAERHSGQEMTPGALCYWLDSMDSYMTKSSAAFSRDTSAALVQLWREVQKDMRQLNVDSSGNPLPEDAPPSLMESNGDTFDLKPLTIAVDLYPLIAGVSGGIVPWVQGVLRELARLFPKDRVVMFHRPGKPPLSVDAANVEYVPLGDHPVDFYAEMTRHCESIGVEAVIRTYPQEQHPNFPFTRQIFVIPDIQHEFFPEFFSKQVLAVRRRAFAYALSCGGAIATMTEHSRQTIIGNGWTLTDDVFLMPAALPEELREAASVSDLPAAAAAFQRYFYMPANLWPHKNHRRLFEAFKLASPHLPSGTGLVLSGNPEDLDGILKDFEDLPIVHLGFVPHRQVAALFSRATALVYFSLFEGFGMPLLEAFHHGTPVLCSNTTSLPEVGGDAVLSCDPKDIHAMAGLMQRITAEPGLRDILSEKAKSRVLDYTWSKPAQELRKALDRVAYNPIKYSEKKPLVSIVMPTRNHAHFIRQSIDSVLSQCYGNIELLVMDGASTDNTVEILREYGDRIRWISEPDKGQADAINKGMEILDGDVLAYLNSDDILLPGAVACAVRYFNDHPECDMVYGNADYIDVNGVVTGSYATAEYTFERLMHDCCVCQPAAFWRRRVVERIGPFDLSLQTAMDYEYWLRMATSGAILHHTIEKLAQSRLHEDAKTLAMRGKIFEEVFEICERHGGYVSFSYFLGLWSYRCYEAWRGGSAFRRIAPHAYKLAALAHFVGQMARIGMDRKKTAYVSRTLFGVVESRSPLMGKLARRMWANSATLRQRFR</sequence>
<dbReference type="InterPro" id="IPR050834">
    <property type="entry name" value="Glycosyltransf_2"/>
</dbReference>
<evidence type="ECO:0000313" key="4">
    <source>
        <dbReference type="Proteomes" id="UP000198723"/>
    </source>
</evidence>
<dbReference type="InterPro" id="IPR001173">
    <property type="entry name" value="Glyco_trans_2-like"/>
</dbReference>
<dbReference type="Gene3D" id="3.40.50.2000">
    <property type="entry name" value="Glycogen Phosphorylase B"/>
    <property type="match status" value="1"/>
</dbReference>
<evidence type="ECO:0000259" key="2">
    <source>
        <dbReference type="Pfam" id="PF00535"/>
    </source>
</evidence>
<proteinExistence type="predicted"/>
<dbReference type="Gene3D" id="3.90.550.10">
    <property type="entry name" value="Spore Coat Polysaccharide Biosynthesis Protein SpsA, Chain A"/>
    <property type="match status" value="2"/>
</dbReference>
<dbReference type="STRING" id="1138170.GA0061105_1089"/>
<feature type="domain" description="Glycosyl transferase family 1" evidence="1">
    <location>
        <begin position="499"/>
        <end position="648"/>
    </location>
</feature>
<dbReference type="SUPFAM" id="SSF53448">
    <property type="entry name" value="Nucleotide-diphospho-sugar transferases"/>
    <property type="match status" value="2"/>
</dbReference>
<dbReference type="GO" id="GO:0016757">
    <property type="term" value="F:glycosyltransferase activity"/>
    <property type="evidence" value="ECO:0007669"/>
    <property type="project" value="InterPro"/>
</dbReference>
<dbReference type="PANTHER" id="PTHR43685:SF11">
    <property type="entry name" value="GLYCOSYLTRANSFERASE TAGX-RELATED"/>
    <property type="match status" value="1"/>
</dbReference>
<name>A0A1C3Y5G6_9HYPH</name>
<dbReference type="SUPFAM" id="SSF53756">
    <property type="entry name" value="UDP-Glycosyltransferase/glycogen phosphorylase"/>
    <property type="match status" value="1"/>
</dbReference>
<protein>
    <submittedName>
        <fullName evidence="3">Glycosyltransferase involved in cell wall bisynthesis</fullName>
    </submittedName>
</protein>
<feature type="domain" description="Glycosyltransferase 2-like" evidence="2">
    <location>
        <begin position="10"/>
        <end position="167"/>
    </location>
</feature>
<dbReference type="PANTHER" id="PTHR43685">
    <property type="entry name" value="GLYCOSYLTRANSFERASE"/>
    <property type="match status" value="1"/>
</dbReference>
<dbReference type="InterPro" id="IPR029044">
    <property type="entry name" value="Nucleotide-diphossugar_trans"/>
</dbReference>
<dbReference type="Proteomes" id="UP000198723">
    <property type="component" value="Unassembled WGS sequence"/>
</dbReference>
<feature type="domain" description="Glycosyltransferase 2-like" evidence="2">
    <location>
        <begin position="684"/>
        <end position="821"/>
    </location>
</feature>
<dbReference type="CDD" id="cd06433">
    <property type="entry name" value="GT_2_WfgS_like"/>
    <property type="match status" value="2"/>
</dbReference>
<organism evidence="3 4">
    <name type="scientific">Rhizobium aethiopicum</name>
    <dbReference type="NCBI Taxonomy" id="1138170"/>
    <lineage>
        <taxon>Bacteria</taxon>
        <taxon>Pseudomonadati</taxon>
        <taxon>Pseudomonadota</taxon>
        <taxon>Alphaproteobacteria</taxon>
        <taxon>Hyphomicrobiales</taxon>
        <taxon>Rhizobiaceae</taxon>
        <taxon>Rhizobium/Agrobacterium group</taxon>
        <taxon>Rhizobium</taxon>
    </lineage>
</organism>
<keyword evidence="3" id="KW-0808">Transferase</keyword>
<dbReference type="CDD" id="cd03809">
    <property type="entry name" value="GT4_MtfB-like"/>
    <property type="match status" value="1"/>
</dbReference>
<dbReference type="RefSeq" id="WP_092751870.1">
    <property type="nucleotide sequence ID" value="NZ_FMAJ01000008.1"/>
</dbReference>
<reference evidence="3 4" key="1">
    <citation type="submission" date="2016-08" db="EMBL/GenBank/DDBJ databases">
        <authorList>
            <person name="Seilhamer J.J."/>
        </authorList>
    </citation>
    <scope>NUCLEOTIDE SEQUENCE [LARGE SCALE GENOMIC DNA]</scope>
    <source>
        <strain evidence="3 4">HBR26</strain>
    </source>
</reference>
<dbReference type="Pfam" id="PF00534">
    <property type="entry name" value="Glycos_transf_1"/>
    <property type="match status" value="1"/>
</dbReference>
<dbReference type="Pfam" id="PF00535">
    <property type="entry name" value="Glycos_transf_2"/>
    <property type="match status" value="2"/>
</dbReference>
<evidence type="ECO:0000313" key="3">
    <source>
        <dbReference type="EMBL" id="SCB59653.1"/>
    </source>
</evidence>